<feature type="region of interest" description="Disordered" evidence="6">
    <location>
        <begin position="1"/>
        <end position="176"/>
    </location>
</feature>
<evidence type="ECO:0000256" key="6">
    <source>
        <dbReference type="SAM" id="MobiDB-lite"/>
    </source>
</evidence>
<evidence type="ECO:0000313" key="9">
    <source>
        <dbReference type="Proteomes" id="UP000059680"/>
    </source>
</evidence>
<dbReference type="InterPro" id="IPR044770">
    <property type="entry name" value="MFS_spinster-like"/>
</dbReference>
<dbReference type="Proteomes" id="UP000059680">
    <property type="component" value="Chromosome 9"/>
</dbReference>
<dbReference type="GO" id="GO:0022857">
    <property type="term" value="F:transmembrane transporter activity"/>
    <property type="evidence" value="ECO:0000318"/>
    <property type="project" value="GO_Central"/>
</dbReference>
<evidence type="ECO:0000313" key="8">
    <source>
        <dbReference type="EMBL" id="BAT07772.1"/>
    </source>
</evidence>
<sequence>LVRCQWRAPRARGERRRGSSGGRLDGARPSGGGGGHDVGGAADAGAGEPGVDHGARRRGAAAGGVPGGGRGAARDADGARRAHAVPLRRAGGVLPRRRLRRVAPQSRARRRRRGLPLGRRHLPRRRLRHLPPGGDLERPQWHRPRAGHPGGAVAGRRLHRRRQPRRGVRVAAADQQHRLHHRRLLGAAAGVHHRPRRRRLARRVPPRGRHQRRRRRPSLALRRRPAFPRRRAGRRRRRRSAWDEARELAWEARAVCRIPTFQIFVAQGVSGSFPWSALSFLSMWLELVGFSHGETAVFTTVFAVATSLGGLLGGKMGDALARRYPDAGRIVLSQISAGSAVPLAAVLLLALPDDPSTGVAHCLVLFVMGLIISWNAAATNNPIFAEIVPEKSRTSIYALDRSFESILASFAPPAVGYLSQHVYGFKPAAAGGGGGGVERDRENAASLAKALYAAIAIPMTACSAIYSFLYCTYPRDRDRARAMQSLAAADAATGDTQATTELRHVELEEGSCGGGGGDTRRFELVGSEEEEKGGGERGDGDGDGGAGVYGSGEGEADADTVRLLASRE</sequence>
<protein>
    <submittedName>
        <fullName evidence="8">Os09g0371300 protein</fullName>
    </submittedName>
</protein>
<feature type="transmembrane region" description="Helical" evidence="7">
    <location>
        <begin position="450"/>
        <end position="469"/>
    </location>
</feature>
<dbReference type="PANTHER" id="PTHR23505:SF52">
    <property type="entry name" value="MAJOR FACILITATOR SUPERFAMILY PROTEIN"/>
    <property type="match status" value="1"/>
</dbReference>
<name>A0A0P0XLR0_ORYSJ</name>
<dbReference type="GO" id="GO:0016020">
    <property type="term" value="C:membrane"/>
    <property type="evidence" value="ECO:0000318"/>
    <property type="project" value="GO_Central"/>
</dbReference>
<evidence type="ECO:0000256" key="7">
    <source>
        <dbReference type="SAM" id="Phobius"/>
    </source>
</evidence>
<feature type="compositionally biased region" description="Low complexity" evidence="6">
    <location>
        <begin position="84"/>
        <end position="94"/>
    </location>
</feature>
<keyword evidence="9" id="KW-1185">Reference proteome</keyword>
<comment type="subcellular location">
    <subcellularLocation>
        <location evidence="1">Membrane</location>
        <topology evidence="1">Multi-pass membrane protein</topology>
    </subcellularLocation>
</comment>
<dbReference type="PaxDb" id="39947-A0A0P0XLR0"/>
<feature type="compositionally biased region" description="Basic residues" evidence="6">
    <location>
        <begin position="191"/>
        <end position="238"/>
    </location>
</feature>
<reference evidence="9" key="1">
    <citation type="journal article" date="2005" name="Nature">
        <title>The map-based sequence of the rice genome.</title>
        <authorList>
            <consortium name="International rice genome sequencing project (IRGSP)"/>
            <person name="Matsumoto T."/>
            <person name="Wu J."/>
            <person name="Kanamori H."/>
            <person name="Katayose Y."/>
            <person name="Fujisawa M."/>
            <person name="Namiki N."/>
            <person name="Mizuno H."/>
            <person name="Yamamoto K."/>
            <person name="Antonio B.A."/>
            <person name="Baba T."/>
            <person name="Sakata K."/>
            <person name="Nagamura Y."/>
            <person name="Aoki H."/>
            <person name="Arikawa K."/>
            <person name="Arita K."/>
            <person name="Bito T."/>
            <person name="Chiden Y."/>
            <person name="Fujitsuka N."/>
            <person name="Fukunaka R."/>
            <person name="Hamada M."/>
            <person name="Harada C."/>
            <person name="Hayashi A."/>
            <person name="Hijishita S."/>
            <person name="Honda M."/>
            <person name="Hosokawa S."/>
            <person name="Ichikawa Y."/>
            <person name="Idonuma A."/>
            <person name="Iijima M."/>
            <person name="Ikeda M."/>
            <person name="Ikeno M."/>
            <person name="Ito K."/>
            <person name="Ito S."/>
            <person name="Ito T."/>
            <person name="Ito Y."/>
            <person name="Ito Y."/>
            <person name="Iwabuchi A."/>
            <person name="Kamiya K."/>
            <person name="Karasawa W."/>
            <person name="Kurita K."/>
            <person name="Katagiri S."/>
            <person name="Kikuta A."/>
            <person name="Kobayashi H."/>
            <person name="Kobayashi N."/>
            <person name="Machita K."/>
            <person name="Maehara T."/>
            <person name="Masukawa M."/>
            <person name="Mizubayashi T."/>
            <person name="Mukai Y."/>
            <person name="Nagasaki H."/>
            <person name="Nagata Y."/>
            <person name="Naito S."/>
            <person name="Nakashima M."/>
            <person name="Nakama Y."/>
            <person name="Nakamichi Y."/>
            <person name="Nakamura M."/>
            <person name="Meguro A."/>
            <person name="Negishi M."/>
            <person name="Ohta I."/>
            <person name="Ohta T."/>
            <person name="Okamoto M."/>
            <person name="Ono N."/>
            <person name="Saji S."/>
            <person name="Sakaguchi M."/>
            <person name="Sakai K."/>
            <person name="Shibata M."/>
            <person name="Shimokawa T."/>
            <person name="Song J."/>
            <person name="Takazaki Y."/>
            <person name="Terasawa K."/>
            <person name="Tsugane M."/>
            <person name="Tsuji K."/>
            <person name="Ueda S."/>
            <person name="Waki K."/>
            <person name="Yamagata H."/>
            <person name="Yamamoto M."/>
            <person name="Yamamoto S."/>
            <person name="Yamane H."/>
            <person name="Yoshiki S."/>
            <person name="Yoshihara R."/>
            <person name="Yukawa K."/>
            <person name="Zhong H."/>
            <person name="Yano M."/>
            <person name="Yuan Q."/>
            <person name="Ouyang S."/>
            <person name="Liu J."/>
            <person name="Jones K.M."/>
            <person name="Gansberger K."/>
            <person name="Moffat K."/>
            <person name="Hill J."/>
            <person name="Bera J."/>
            <person name="Fadrosh D."/>
            <person name="Jin S."/>
            <person name="Johri S."/>
            <person name="Kim M."/>
            <person name="Overton L."/>
            <person name="Reardon M."/>
            <person name="Tsitrin T."/>
            <person name="Vuong H."/>
            <person name="Weaver B."/>
            <person name="Ciecko A."/>
            <person name="Tallon L."/>
            <person name="Jackson J."/>
            <person name="Pai G."/>
            <person name="Aken S.V."/>
            <person name="Utterback T."/>
            <person name="Reidmuller S."/>
            <person name="Feldblyum T."/>
            <person name="Hsiao J."/>
            <person name="Zismann V."/>
            <person name="Iobst S."/>
            <person name="de Vazeille A.R."/>
            <person name="Buell C.R."/>
            <person name="Ying K."/>
            <person name="Li Y."/>
            <person name="Lu T."/>
            <person name="Huang Y."/>
            <person name="Zhao Q."/>
            <person name="Feng Q."/>
            <person name="Zhang L."/>
            <person name="Zhu J."/>
            <person name="Weng Q."/>
            <person name="Mu J."/>
            <person name="Lu Y."/>
            <person name="Fan D."/>
            <person name="Liu Y."/>
            <person name="Guan J."/>
            <person name="Zhang Y."/>
            <person name="Yu S."/>
            <person name="Liu X."/>
            <person name="Zhang Y."/>
            <person name="Hong G."/>
            <person name="Han B."/>
            <person name="Choisne N."/>
            <person name="Demange N."/>
            <person name="Orjeda G."/>
            <person name="Samain S."/>
            <person name="Cattolico L."/>
            <person name="Pelletier E."/>
            <person name="Couloux A."/>
            <person name="Segurens B."/>
            <person name="Wincker P."/>
            <person name="D'Hont A."/>
            <person name="Scarpelli C."/>
            <person name="Weissenbach J."/>
            <person name="Salanoubat M."/>
            <person name="Quetier F."/>
            <person name="Yu Y."/>
            <person name="Kim H.R."/>
            <person name="Rambo T."/>
            <person name="Currie J."/>
            <person name="Collura K."/>
            <person name="Luo M."/>
            <person name="Yang T."/>
            <person name="Ammiraju J.S.S."/>
            <person name="Engler F."/>
            <person name="Soderlund C."/>
            <person name="Wing R.A."/>
            <person name="Palmer L.E."/>
            <person name="de la Bastide M."/>
            <person name="Spiegel L."/>
            <person name="Nascimento L."/>
            <person name="Zutavern T."/>
            <person name="O'Shaughnessy A."/>
            <person name="Dike S."/>
            <person name="Dedhia N."/>
            <person name="Preston R."/>
            <person name="Balija V."/>
            <person name="McCombie W.R."/>
            <person name="Chow T."/>
            <person name="Chen H."/>
            <person name="Chung M."/>
            <person name="Chen C."/>
            <person name="Shaw J."/>
            <person name="Wu H."/>
            <person name="Hsiao K."/>
            <person name="Chao Y."/>
            <person name="Chu M."/>
            <person name="Cheng C."/>
            <person name="Hour A."/>
            <person name="Lee P."/>
            <person name="Lin S."/>
            <person name="Lin Y."/>
            <person name="Liou J."/>
            <person name="Liu S."/>
            <person name="Hsing Y."/>
            <person name="Raghuvanshi S."/>
            <person name="Mohanty A."/>
            <person name="Bharti A.K."/>
            <person name="Gaur A."/>
            <person name="Gupta V."/>
            <person name="Kumar D."/>
            <person name="Ravi V."/>
            <person name="Vij S."/>
            <person name="Kapur A."/>
            <person name="Khurana P."/>
            <person name="Khurana P."/>
            <person name="Khurana J.P."/>
            <person name="Tyagi A.K."/>
            <person name="Gaikwad K."/>
            <person name="Singh A."/>
            <person name="Dalal V."/>
            <person name="Srivastava S."/>
            <person name="Dixit A."/>
            <person name="Pal A.K."/>
            <person name="Ghazi I.A."/>
            <person name="Yadav M."/>
            <person name="Pandit A."/>
            <person name="Bhargava A."/>
            <person name="Sureshbabu K."/>
            <person name="Batra K."/>
            <person name="Sharma T.R."/>
            <person name="Mohapatra T."/>
            <person name="Singh N.K."/>
            <person name="Messing J."/>
            <person name="Nelson A.B."/>
            <person name="Fuks G."/>
            <person name="Kavchok S."/>
            <person name="Keizer G."/>
            <person name="Linton E."/>
            <person name="Llaca V."/>
            <person name="Song R."/>
            <person name="Tanyolac B."/>
            <person name="Young S."/>
            <person name="Ho-Il K."/>
            <person name="Hahn J.H."/>
            <person name="Sangsakoo G."/>
            <person name="Vanavichit A."/>
            <person name="de Mattos Luiz.A.T."/>
            <person name="Zimmer P.D."/>
            <person name="Malone G."/>
            <person name="Dellagostin O."/>
            <person name="de Oliveira A.C."/>
            <person name="Bevan M."/>
            <person name="Bancroft I."/>
            <person name="Minx P."/>
            <person name="Cordum H."/>
            <person name="Wilson R."/>
            <person name="Cheng Z."/>
            <person name="Jin W."/>
            <person name="Jiang J."/>
            <person name="Leong S.A."/>
            <person name="Iwama H."/>
            <person name="Gojobori T."/>
            <person name="Itoh T."/>
            <person name="Niimura Y."/>
            <person name="Fujii Y."/>
            <person name="Habara T."/>
            <person name="Sakai H."/>
            <person name="Sato Y."/>
            <person name="Wilson G."/>
            <person name="Kumar K."/>
            <person name="McCouch S."/>
            <person name="Juretic N."/>
            <person name="Hoen D."/>
            <person name="Wright S."/>
            <person name="Bruskiewich R."/>
            <person name="Bureau T."/>
            <person name="Miyao A."/>
            <person name="Hirochika H."/>
            <person name="Nishikawa T."/>
            <person name="Kadowaki K."/>
            <person name="Sugiura M."/>
            <person name="Burr B."/>
            <person name="Sasaki T."/>
        </authorList>
    </citation>
    <scope>NUCLEOTIDE SEQUENCE [LARGE SCALE GENOMIC DNA]</scope>
    <source>
        <strain evidence="9">cv. Nipponbare</strain>
    </source>
</reference>
<feature type="transmembrane region" description="Helical" evidence="7">
    <location>
        <begin position="263"/>
        <end position="284"/>
    </location>
</feature>
<dbReference type="eggNOG" id="KOG1330">
    <property type="taxonomic scope" value="Eukaryota"/>
</dbReference>
<evidence type="ECO:0000256" key="3">
    <source>
        <dbReference type="ARBA" id="ARBA00022692"/>
    </source>
</evidence>
<keyword evidence="4 7" id="KW-1133">Transmembrane helix</keyword>
<keyword evidence="5 7" id="KW-0472">Membrane</keyword>
<feature type="compositionally biased region" description="Basic residues" evidence="6">
    <location>
        <begin position="156"/>
        <end position="168"/>
    </location>
</feature>
<gene>
    <name evidence="8" type="ordered locus">Os09g0371300</name>
    <name evidence="8" type="ORF">OSNPB_090371300</name>
</gene>
<keyword evidence="2" id="KW-0813">Transport</keyword>
<feature type="compositionally biased region" description="Basic residues" evidence="6">
    <location>
        <begin position="95"/>
        <end position="129"/>
    </location>
</feature>
<feature type="transmembrane region" description="Helical" evidence="7">
    <location>
        <begin position="358"/>
        <end position="377"/>
    </location>
</feature>
<feature type="compositionally biased region" description="Gly residues" evidence="6">
    <location>
        <begin position="543"/>
        <end position="553"/>
    </location>
</feature>
<evidence type="ECO:0000256" key="2">
    <source>
        <dbReference type="ARBA" id="ARBA00022448"/>
    </source>
</evidence>
<dbReference type="SUPFAM" id="SSF103473">
    <property type="entry name" value="MFS general substrate transporter"/>
    <property type="match status" value="1"/>
</dbReference>
<dbReference type="STRING" id="39947.A0A0P0XLR0"/>
<organism evidence="8 9">
    <name type="scientific">Oryza sativa subsp. japonica</name>
    <name type="common">Rice</name>
    <dbReference type="NCBI Taxonomy" id="39947"/>
    <lineage>
        <taxon>Eukaryota</taxon>
        <taxon>Viridiplantae</taxon>
        <taxon>Streptophyta</taxon>
        <taxon>Embryophyta</taxon>
        <taxon>Tracheophyta</taxon>
        <taxon>Spermatophyta</taxon>
        <taxon>Magnoliopsida</taxon>
        <taxon>Liliopsida</taxon>
        <taxon>Poales</taxon>
        <taxon>Poaceae</taxon>
        <taxon>BOP clade</taxon>
        <taxon>Oryzoideae</taxon>
        <taxon>Oryzeae</taxon>
        <taxon>Oryzinae</taxon>
        <taxon>Oryza</taxon>
        <taxon>Oryza sativa</taxon>
    </lineage>
</organism>
<dbReference type="InParanoid" id="A0A0P0XLR0"/>
<evidence type="ECO:0000256" key="5">
    <source>
        <dbReference type="ARBA" id="ARBA00023136"/>
    </source>
</evidence>
<reference evidence="8 9" key="3">
    <citation type="journal article" date="2013" name="Rice">
        <title>Improvement of the Oryza sativa Nipponbare reference genome using next generation sequence and optical map data.</title>
        <authorList>
            <person name="Kawahara Y."/>
            <person name="de la Bastide M."/>
            <person name="Hamilton J.P."/>
            <person name="Kanamori H."/>
            <person name="McCombie W.R."/>
            <person name="Ouyang S."/>
            <person name="Schwartz D.C."/>
            <person name="Tanaka T."/>
            <person name="Wu J."/>
            <person name="Zhou S."/>
            <person name="Childs K.L."/>
            <person name="Davidson R.M."/>
            <person name="Lin H."/>
            <person name="Quesada-Ocampo L."/>
            <person name="Vaillancourt B."/>
            <person name="Sakai H."/>
            <person name="Lee S.S."/>
            <person name="Kim J."/>
            <person name="Numa H."/>
            <person name="Itoh T."/>
            <person name="Buell C.R."/>
            <person name="Matsumoto T."/>
        </authorList>
    </citation>
    <scope>NUCLEOTIDE SEQUENCE [LARGE SCALE GENOMIC DNA]</scope>
    <source>
        <strain evidence="9">cv. Nipponbare</strain>
    </source>
</reference>
<feature type="transmembrane region" description="Helical" evidence="7">
    <location>
        <begin position="296"/>
        <end position="314"/>
    </location>
</feature>
<dbReference type="AlphaFoldDB" id="A0A0P0XLR0"/>
<reference evidence="8 9" key="2">
    <citation type="journal article" date="2013" name="Plant Cell Physiol.">
        <title>Rice Annotation Project Database (RAP-DB): an integrative and interactive database for rice genomics.</title>
        <authorList>
            <person name="Sakai H."/>
            <person name="Lee S.S."/>
            <person name="Tanaka T."/>
            <person name="Numa H."/>
            <person name="Kim J."/>
            <person name="Kawahara Y."/>
            <person name="Wakimoto H."/>
            <person name="Yang C.C."/>
            <person name="Iwamoto M."/>
            <person name="Abe T."/>
            <person name="Yamada Y."/>
            <person name="Muto A."/>
            <person name="Inokuchi H."/>
            <person name="Ikemura T."/>
            <person name="Matsumoto T."/>
            <person name="Sasaki T."/>
            <person name="Itoh T."/>
        </authorList>
    </citation>
    <scope>NUCLEOTIDE SEQUENCE [LARGE SCALE GENOMIC DNA]</scope>
    <source>
        <strain evidence="9">cv. Nipponbare</strain>
    </source>
</reference>
<dbReference type="Gene3D" id="1.20.1250.20">
    <property type="entry name" value="MFS general substrate transporter like domains"/>
    <property type="match status" value="1"/>
</dbReference>
<dbReference type="Gramene" id="Os09t0371300-00">
    <property type="protein sequence ID" value="Os09t0371300-00"/>
    <property type="gene ID" value="Os09g0371300"/>
</dbReference>
<proteinExistence type="predicted"/>
<dbReference type="InterPro" id="IPR036259">
    <property type="entry name" value="MFS_trans_sf"/>
</dbReference>
<evidence type="ECO:0000256" key="1">
    <source>
        <dbReference type="ARBA" id="ARBA00004141"/>
    </source>
</evidence>
<feature type="compositionally biased region" description="Gly residues" evidence="6">
    <location>
        <begin position="19"/>
        <end position="38"/>
    </location>
</feature>
<dbReference type="EMBL" id="AP014965">
    <property type="protein sequence ID" value="BAT07772.1"/>
    <property type="molecule type" value="Genomic_DNA"/>
</dbReference>
<feature type="compositionally biased region" description="Gly residues" evidence="6">
    <location>
        <begin position="61"/>
        <end position="71"/>
    </location>
</feature>
<evidence type="ECO:0000256" key="4">
    <source>
        <dbReference type="ARBA" id="ARBA00022989"/>
    </source>
</evidence>
<accession>A0A0P0XLR0</accession>
<feature type="transmembrane region" description="Helical" evidence="7">
    <location>
        <begin position="335"/>
        <end position="352"/>
    </location>
</feature>
<dbReference type="PANTHER" id="PTHR23505">
    <property type="entry name" value="SPINSTER"/>
    <property type="match status" value="1"/>
</dbReference>
<feature type="non-terminal residue" evidence="8">
    <location>
        <position position="1"/>
    </location>
</feature>
<keyword evidence="3 7" id="KW-0812">Transmembrane</keyword>
<feature type="region of interest" description="Disordered" evidence="6">
    <location>
        <begin position="508"/>
        <end position="568"/>
    </location>
</feature>
<feature type="region of interest" description="Disordered" evidence="6">
    <location>
        <begin position="189"/>
        <end position="238"/>
    </location>
</feature>